<dbReference type="PANTHER" id="PTHR23513:SF17">
    <property type="entry name" value="MEMBRANE PROTEIN"/>
    <property type="match status" value="1"/>
</dbReference>
<sequence length="330" mass="33865">MATTPFPRALLRLRGFRRLLATRLLSQLADGAFQAALAAYVVFSPERQPSPAAIASAFAVLLLPFCLIGPFAGVFLDRWRRRQVLVKGNMLRLCLCLATAALVAAHAPTWVFFTAALLVTGINRFVLAGLSAALPHVVTDELLIAANSLAPTAGTLAATVGGGGAFLVRLALPAGAASNALLVALAGFGYAASALVAGTLGRDSLGPDSKQREAAVEAGLGSAVASTAHGLIDGFRHLVHDCRPAARALGAVTVLRFCYGLLLVVLLMLCRNTFAAPSDQSGGLRWLGTALGASAAGYFTAAALTPLAGRRLTVPGWLTVCSALGALVTA</sequence>
<evidence type="ECO:0000256" key="3">
    <source>
        <dbReference type="ARBA" id="ARBA00022692"/>
    </source>
</evidence>
<dbReference type="RefSeq" id="WP_111507235.1">
    <property type="nucleotide sequence ID" value="NZ_QKYN01000180.1"/>
</dbReference>
<evidence type="ECO:0000256" key="6">
    <source>
        <dbReference type="SAM" id="Phobius"/>
    </source>
</evidence>
<organism evidence="7 8">
    <name type="scientific">Streptacidiphilus pinicola</name>
    <dbReference type="NCBI Taxonomy" id="2219663"/>
    <lineage>
        <taxon>Bacteria</taxon>
        <taxon>Bacillati</taxon>
        <taxon>Actinomycetota</taxon>
        <taxon>Actinomycetes</taxon>
        <taxon>Kitasatosporales</taxon>
        <taxon>Streptomycetaceae</taxon>
        <taxon>Streptacidiphilus</taxon>
    </lineage>
</organism>
<dbReference type="EMBL" id="QKYN01000180">
    <property type="protein sequence ID" value="RAG81066.1"/>
    <property type="molecule type" value="Genomic_DNA"/>
</dbReference>
<protein>
    <submittedName>
        <fullName evidence="7">MFS transporter</fullName>
    </submittedName>
</protein>
<feature type="transmembrane region" description="Helical" evidence="6">
    <location>
        <begin position="97"/>
        <end position="122"/>
    </location>
</feature>
<keyword evidence="4 6" id="KW-1133">Transmembrane helix</keyword>
<dbReference type="PANTHER" id="PTHR23513">
    <property type="entry name" value="INTEGRAL MEMBRANE EFFLUX PROTEIN-RELATED"/>
    <property type="match status" value="1"/>
</dbReference>
<feature type="non-terminal residue" evidence="7">
    <location>
        <position position="330"/>
    </location>
</feature>
<keyword evidence="3 6" id="KW-0812">Transmembrane</keyword>
<feature type="transmembrane region" description="Helical" evidence="6">
    <location>
        <begin position="286"/>
        <end position="308"/>
    </location>
</feature>
<feature type="transmembrane region" description="Helical" evidence="6">
    <location>
        <begin position="54"/>
        <end position="76"/>
    </location>
</feature>
<dbReference type="Proteomes" id="UP000248889">
    <property type="component" value="Unassembled WGS sequence"/>
</dbReference>
<gene>
    <name evidence="7" type="ORF">DN069_34725</name>
</gene>
<dbReference type="Gene3D" id="1.20.1250.20">
    <property type="entry name" value="MFS general substrate transporter like domains"/>
    <property type="match status" value="1"/>
</dbReference>
<comment type="caution">
    <text evidence="7">The sequence shown here is derived from an EMBL/GenBank/DDBJ whole genome shotgun (WGS) entry which is preliminary data.</text>
</comment>
<dbReference type="OrthoDB" id="3688258at2"/>
<proteinExistence type="predicted"/>
<evidence type="ECO:0000313" key="7">
    <source>
        <dbReference type="EMBL" id="RAG81066.1"/>
    </source>
</evidence>
<evidence type="ECO:0000256" key="1">
    <source>
        <dbReference type="ARBA" id="ARBA00004651"/>
    </source>
</evidence>
<feature type="transmembrane region" description="Helical" evidence="6">
    <location>
        <begin position="254"/>
        <end position="274"/>
    </location>
</feature>
<dbReference type="GO" id="GO:0005886">
    <property type="term" value="C:plasma membrane"/>
    <property type="evidence" value="ECO:0007669"/>
    <property type="project" value="UniProtKB-SubCell"/>
</dbReference>
<keyword evidence="8" id="KW-1185">Reference proteome</keyword>
<evidence type="ECO:0000256" key="5">
    <source>
        <dbReference type="ARBA" id="ARBA00023136"/>
    </source>
</evidence>
<dbReference type="InterPro" id="IPR036259">
    <property type="entry name" value="MFS_trans_sf"/>
</dbReference>
<evidence type="ECO:0000256" key="2">
    <source>
        <dbReference type="ARBA" id="ARBA00022475"/>
    </source>
</evidence>
<dbReference type="SUPFAM" id="SSF103473">
    <property type="entry name" value="MFS general substrate transporter"/>
    <property type="match status" value="1"/>
</dbReference>
<accession>A0A2X0IU27</accession>
<dbReference type="AlphaFoldDB" id="A0A2X0IU27"/>
<evidence type="ECO:0000256" key="4">
    <source>
        <dbReference type="ARBA" id="ARBA00022989"/>
    </source>
</evidence>
<name>A0A2X0IU27_9ACTN</name>
<comment type="subcellular location">
    <subcellularLocation>
        <location evidence="1">Cell membrane</location>
        <topology evidence="1">Multi-pass membrane protein</topology>
    </subcellularLocation>
</comment>
<feature type="transmembrane region" description="Helical" evidence="6">
    <location>
        <begin position="142"/>
        <end position="168"/>
    </location>
</feature>
<keyword evidence="5 6" id="KW-0472">Membrane</keyword>
<keyword evidence="2" id="KW-1003">Cell membrane</keyword>
<feature type="transmembrane region" description="Helical" evidence="6">
    <location>
        <begin position="180"/>
        <end position="200"/>
    </location>
</feature>
<reference evidence="7 8" key="1">
    <citation type="submission" date="2018-06" db="EMBL/GenBank/DDBJ databases">
        <title>Streptacidiphilus pinicola sp. nov., isolated from pine grove soil.</title>
        <authorList>
            <person name="Roh S.G."/>
            <person name="Park S."/>
            <person name="Kim M.-K."/>
            <person name="Yun B.-R."/>
            <person name="Park J."/>
            <person name="Kim M.J."/>
            <person name="Kim Y.S."/>
            <person name="Kim S.B."/>
        </authorList>
    </citation>
    <scope>NUCLEOTIDE SEQUENCE [LARGE SCALE GENOMIC DNA]</scope>
    <source>
        <strain evidence="7 8">MMS16-CNU450</strain>
    </source>
</reference>
<evidence type="ECO:0000313" key="8">
    <source>
        <dbReference type="Proteomes" id="UP000248889"/>
    </source>
</evidence>